<feature type="region of interest" description="Disordered" evidence="5">
    <location>
        <begin position="1"/>
        <end position="58"/>
    </location>
</feature>
<gene>
    <name evidence="8" type="ORF">ZOSMA_40G00150</name>
</gene>
<feature type="domain" description="SUN" evidence="7">
    <location>
        <begin position="263"/>
        <end position="432"/>
    </location>
</feature>
<name>A0A0K9P569_ZOSMR</name>
<evidence type="ECO:0000256" key="2">
    <source>
        <dbReference type="ARBA" id="ARBA00022692"/>
    </source>
</evidence>
<dbReference type="PROSITE" id="PS51469">
    <property type="entry name" value="SUN"/>
    <property type="match status" value="1"/>
</dbReference>
<dbReference type="PANTHER" id="PTHR12911:SF8">
    <property type="entry name" value="KLAROID PROTEIN-RELATED"/>
    <property type="match status" value="1"/>
</dbReference>
<dbReference type="GO" id="GO:0043495">
    <property type="term" value="F:protein-membrane adaptor activity"/>
    <property type="evidence" value="ECO:0000318"/>
    <property type="project" value="GO_Central"/>
</dbReference>
<evidence type="ECO:0000313" key="8">
    <source>
        <dbReference type="EMBL" id="KMZ63387.1"/>
    </source>
</evidence>
<sequence>MSASGAALTTSAPNTSISSARKRLNGVENVTSDAVSSEGIPVGGSKEPSHVSKRGDSSIGRSKDMLIIKKNLAMPNDSPRRRRTSRNPRSRFETILHILIKFLVLLSVLFWLGQQIWKWVDKSEHNSISTPFSAVEIEGRIWEVEASLKKMTKMTQVQLEVMDERGKQTVDKSVSLDRELRNLVTRTNNLDKTISDLSRPGFLSKKEFDTFLSELKESKSVHDDSKDFSFDDITSYAKEVIIKEIEKHAADGLGRVDYALAAGGGRVTKHSEPFVSQKINTWLPKGKGRNSIHSNAQKMLEPSFGQPGQCFALQGSNGFIEIRLRSAIIPEAVTLEHVAKSVAYDRSSAPKDCRVYGRFEGSEFDPSSSDEENMVLLKEIRYDLESNNAQTFSIDLPISLEVVNIVRLEFSSNHGSPSHTCIYRFRVHGLEPGSITEN</sequence>
<keyword evidence="2 6" id="KW-0812">Transmembrane</keyword>
<evidence type="ECO:0000256" key="6">
    <source>
        <dbReference type="SAM" id="Phobius"/>
    </source>
</evidence>
<organism evidence="8 9">
    <name type="scientific">Zostera marina</name>
    <name type="common">Eelgrass</name>
    <dbReference type="NCBI Taxonomy" id="29655"/>
    <lineage>
        <taxon>Eukaryota</taxon>
        <taxon>Viridiplantae</taxon>
        <taxon>Streptophyta</taxon>
        <taxon>Embryophyta</taxon>
        <taxon>Tracheophyta</taxon>
        <taxon>Spermatophyta</taxon>
        <taxon>Magnoliopsida</taxon>
        <taxon>Liliopsida</taxon>
        <taxon>Zosteraceae</taxon>
        <taxon>Zostera</taxon>
    </lineage>
</organism>
<dbReference type="OrthoDB" id="342281at2759"/>
<dbReference type="Gene3D" id="2.60.120.260">
    <property type="entry name" value="Galactose-binding domain-like"/>
    <property type="match status" value="1"/>
</dbReference>
<dbReference type="InterPro" id="IPR045119">
    <property type="entry name" value="SUN1-5"/>
</dbReference>
<protein>
    <submittedName>
        <fullName evidence="8">SAD1/UNC-84 domain protein 1</fullName>
    </submittedName>
</protein>
<proteinExistence type="predicted"/>
<reference evidence="9" key="1">
    <citation type="journal article" date="2016" name="Nature">
        <title>The genome of the seagrass Zostera marina reveals angiosperm adaptation to the sea.</title>
        <authorList>
            <person name="Olsen J.L."/>
            <person name="Rouze P."/>
            <person name="Verhelst B."/>
            <person name="Lin Y.-C."/>
            <person name="Bayer T."/>
            <person name="Collen J."/>
            <person name="Dattolo E."/>
            <person name="De Paoli E."/>
            <person name="Dittami S."/>
            <person name="Maumus F."/>
            <person name="Michel G."/>
            <person name="Kersting A."/>
            <person name="Lauritano C."/>
            <person name="Lohaus R."/>
            <person name="Toepel M."/>
            <person name="Tonon T."/>
            <person name="Vanneste K."/>
            <person name="Amirebrahimi M."/>
            <person name="Brakel J."/>
            <person name="Bostroem C."/>
            <person name="Chovatia M."/>
            <person name="Grimwood J."/>
            <person name="Jenkins J.W."/>
            <person name="Jueterbock A."/>
            <person name="Mraz A."/>
            <person name="Stam W.T."/>
            <person name="Tice H."/>
            <person name="Bornberg-Bauer E."/>
            <person name="Green P.J."/>
            <person name="Pearson G.A."/>
            <person name="Procaccini G."/>
            <person name="Duarte C.M."/>
            <person name="Schmutz J."/>
            <person name="Reusch T.B.H."/>
            <person name="Van de Peer Y."/>
        </authorList>
    </citation>
    <scope>NUCLEOTIDE SEQUENCE [LARGE SCALE GENOMIC DNA]</scope>
    <source>
        <strain evidence="9">cv. Finnish</strain>
    </source>
</reference>
<keyword evidence="9" id="KW-1185">Reference proteome</keyword>
<evidence type="ECO:0000256" key="5">
    <source>
        <dbReference type="SAM" id="MobiDB-lite"/>
    </source>
</evidence>
<evidence type="ECO:0000256" key="3">
    <source>
        <dbReference type="ARBA" id="ARBA00022989"/>
    </source>
</evidence>
<keyword evidence="4 6" id="KW-0472">Membrane</keyword>
<feature type="transmembrane region" description="Helical" evidence="6">
    <location>
        <begin position="92"/>
        <end position="113"/>
    </location>
</feature>
<evidence type="ECO:0000313" key="9">
    <source>
        <dbReference type="Proteomes" id="UP000036987"/>
    </source>
</evidence>
<dbReference type="GO" id="GO:0016020">
    <property type="term" value="C:membrane"/>
    <property type="evidence" value="ECO:0007669"/>
    <property type="project" value="UniProtKB-SubCell"/>
</dbReference>
<accession>A0A0K9P569</accession>
<comment type="caution">
    <text evidence="8">The sequence shown here is derived from an EMBL/GenBank/DDBJ whole genome shotgun (WGS) entry which is preliminary data.</text>
</comment>
<evidence type="ECO:0000259" key="7">
    <source>
        <dbReference type="PROSITE" id="PS51469"/>
    </source>
</evidence>
<dbReference type="OMA" id="SACHTCI"/>
<dbReference type="InterPro" id="IPR012919">
    <property type="entry name" value="SUN_dom"/>
</dbReference>
<keyword evidence="3 6" id="KW-1133">Transmembrane helix</keyword>
<evidence type="ECO:0000256" key="4">
    <source>
        <dbReference type="ARBA" id="ARBA00023136"/>
    </source>
</evidence>
<dbReference type="EMBL" id="LFYR01001237">
    <property type="protein sequence ID" value="KMZ63387.1"/>
    <property type="molecule type" value="Genomic_DNA"/>
</dbReference>
<comment type="subcellular location">
    <subcellularLocation>
        <location evidence="1">Membrane</location>
    </subcellularLocation>
</comment>
<dbReference type="GO" id="GO:0005635">
    <property type="term" value="C:nuclear envelope"/>
    <property type="evidence" value="ECO:0000318"/>
    <property type="project" value="GO_Central"/>
</dbReference>
<dbReference type="Proteomes" id="UP000036987">
    <property type="component" value="Unassembled WGS sequence"/>
</dbReference>
<dbReference type="STRING" id="29655.A0A0K9P569"/>
<dbReference type="AlphaFoldDB" id="A0A0K9P569"/>
<dbReference type="Pfam" id="PF07738">
    <property type="entry name" value="Sad1_UNC"/>
    <property type="match status" value="1"/>
</dbReference>
<feature type="compositionally biased region" description="Basic and acidic residues" evidence="5">
    <location>
        <begin position="47"/>
        <end position="58"/>
    </location>
</feature>
<feature type="compositionally biased region" description="Polar residues" evidence="5">
    <location>
        <begin position="1"/>
        <end position="19"/>
    </location>
</feature>
<dbReference type="PANTHER" id="PTHR12911">
    <property type="entry name" value="SAD1/UNC-84-LIKE PROTEIN-RELATED"/>
    <property type="match status" value="1"/>
</dbReference>
<evidence type="ECO:0000256" key="1">
    <source>
        <dbReference type="ARBA" id="ARBA00004370"/>
    </source>
</evidence>